<reference evidence="1 2" key="1">
    <citation type="journal article" date="2024" name="J Genomics">
        <title>Draft genome sequencing and assembly of Favolaschia claudopus CIRM-BRFM 2984 isolated from oak limbs.</title>
        <authorList>
            <person name="Navarro D."/>
            <person name="Drula E."/>
            <person name="Chaduli D."/>
            <person name="Cazenave R."/>
            <person name="Ahrendt S."/>
            <person name="Wang J."/>
            <person name="Lipzen A."/>
            <person name="Daum C."/>
            <person name="Barry K."/>
            <person name="Grigoriev I.V."/>
            <person name="Favel A."/>
            <person name="Rosso M.N."/>
            <person name="Martin F."/>
        </authorList>
    </citation>
    <scope>NUCLEOTIDE SEQUENCE [LARGE SCALE GENOMIC DNA]</scope>
    <source>
        <strain evidence="1 2">CIRM-BRFM 2984</strain>
    </source>
</reference>
<protein>
    <submittedName>
        <fullName evidence="1">Uncharacterized protein</fullName>
    </submittedName>
</protein>
<dbReference type="Proteomes" id="UP001362999">
    <property type="component" value="Unassembled WGS sequence"/>
</dbReference>
<evidence type="ECO:0000313" key="1">
    <source>
        <dbReference type="EMBL" id="KAK7038592.1"/>
    </source>
</evidence>
<dbReference type="AlphaFoldDB" id="A0AAW0CGK5"/>
<gene>
    <name evidence="1" type="ORF">R3P38DRAFT_2770820</name>
</gene>
<proteinExistence type="predicted"/>
<comment type="caution">
    <text evidence="1">The sequence shown here is derived from an EMBL/GenBank/DDBJ whole genome shotgun (WGS) entry which is preliminary data.</text>
</comment>
<name>A0AAW0CGK5_9AGAR</name>
<dbReference type="EMBL" id="JAWWNJ010000017">
    <property type="protein sequence ID" value="KAK7038592.1"/>
    <property type="molecule type" value="Genomic_DNA"/>
</dbReference>
<evidence type="ECO:0000313" key="2">
    <source>
        <dbReference type="Proteomes" id="UP001362999"/>
    </source>
</evidence>
<keyword evidence="2" id="KW-1185">Reference proteome</keyword>
<sequence length="139" mass="15290">MSVLPSPLSLERTAAATSAPSKFARRPRSEAGFLSSRPFVFVPTDPATVLSRRTAGALMRLRSTDLETLPLRTCDDPRPLVYHSQRVVHAVALLPASACKTIRVPQQDSRHWLRRSGKMLRGVGLRHCGVEGCGRAQYV</sequence>
<accession>A0AAW0CGK5</accession>
<organism evidence="1 2">
    <name type="scientific">Favolaschia claudopus</name>
    <dbReference type="NCBI Taxonomy" id="2862362"/>
    <lineage>
        <taxon>Eukaryota</taxon>
        <taxon>Fungi</taxon>
        <taxon>Dikarya</taxon>
        <taxon>Basidiomycota</taxon>
        <taxon>Agaricomycotina</taxon>
        <taxon>Agaricomycetes</taxon>
        <taxon>Agaricomycetidae</taxon>
        <taxon>Agaricales</taxon>
        <taxon>Marasmiineae</taxon>
        <taxon>Mycenaceae</taxon>
        <taxon>Favolaschia</taxon>
    </lineage>
</organism>